<dbReference type="PANTHER" id="PTHR44196">
    <property type="entry name" value="DEHYDROGENASE/REDUCTASE SDR FAMILY MEMBER 7B"/>
    <property type="match status" value="1"/>
</dbReference>
<reference evidence="5 6" key="1">
    <citation type="submission" date="2019-10" db="EMBL/GenBank/DDBJ databases">
        <title>Nonomuraea sp. nov., isolated from Phyllanthus amarus.</title>
        <authorList>
            <person name="Klykleung N."/>
            <person name="Tanasupawat S."/>
        </authorList>
    </citation>
    <scope>NUCLEOTIDE SEQUENCE [LARGE SCALE GENOMIC DNA]</scope>
    <source>
        <strain evidence="5 6">CR1-09</strain>
    </source>
</reference>
<keyword evidence="2" id="KW-0560">Oxidoreductase</keyword>
<dbReference type="InterPro" id="IPR002347">
    <property type="entry name" value="SDR_fam"/>
</dbReference>
<evidence type="ECO:0000256" key="3">
    <source>
        <dbReference type="RuleBase" id="RU000363"/>
    </source>
</evidence>
<proteinExistence type="inferred from homology"/>
<comment type="caution">
    <text evidence="5">The sequence shown here is derived from an EMBL/GenBank/DDBJ whole genome shotgun (WGS) entry which is preliminary data.</text>
</comment>
<dbReference type="InterPro" id="IPR036291">
    <property type="entry name" value="NAD(P)-bd_dom_sf"/>
</dbReference>
<evidence type="ECO:0000256" key="1">
    <source>
        <dbReference type="ARBA" id="ARBA00006484"/>
    </source>
</evidence>
<dbReference type="PRINTS" id="PR00080">
    <property type="entry name" value="SDRFAMILY"/>
</dbReference>
<dbReference type="SMART" id="SM00822">
    <property type="entry name" value="PKS_KR"/>
    <property type="match status" value="1"/>
</dbReference>
<evidence type="ECO:0000256" key="2">
    <source>
        <dbReference type="ARBA" id="ARBA00023002"/>
    </source>
</evidence>
<dbReference type="SUPFAM" id="SSF51735">
    <property type="entry name" value="NAD(P)-binding Rossmann-fold domains"/>
    <property type="match status" value="1"/>
</dbReference>
<evidence type="ECO:0000313" key="6">
    <source>
        <dbReference type="Proteomes" id="UP000313066"/>
    </source>
</evidence>
<dbReference type="Proteomes" id="UP000313066">
    <property type="component" value="Unassembled WGS sequence"/>
</dbReference>
<gene>
    <name evidence="5" type="ORF">FH610_002245</name>
</gene>
<dbReference type="PANTHER" id="PTHR44196:SF1">
    <property type="entry name" value="DEHYDROGENASE_REDUCTASE SDR FAMILY MEMBER 7B"/>
    <property type="match status" value="1"/>
</dbReference>
<evidence type="ECO:0000313" key="5">
    <source>
        <dbReference type="EMBL" id="KAB8187983.1"/>
    </source>
</evidence>
<dbReference type="GO" id="GO:0016616">
    <property type="term" value="F:oxidoreductase activity, acting on the CH-OH group of donors, NAD or NADP as acceptor"/>
    <property type="evidence" value="ECO:0007669"/>
    <property type="project" value="UniProtKB-ARBA"/>
</dbReference>
<dbReference type="Pfam" id="PF00106">
    <property type="entry name" value="adh_short"/>
    <property type="match status" value="1"/>
</dbReference>
<protein>
    <submittedName>
        <fullName evidence="5">SDR family NAD(P)-dependent oxidoreductase</fullName>
    </submittedName>
</protein>
<feature type="domain" description="Ketoreductase" evidence="4">
    <location>
        <begin position="12"/>
        <end position="200"/>
    </location>
</feature>
<organism evidence="5 6">
    <name type="scientific">Microbispora catharanthi</name>
    <dbReference type="NCBI Taxonomy" id="1712871"/>
    <lineage>
        <taxon>Bacteria</taxon>
        <taxon>Bacillati</taxon>
        <taxon>Actinomycetota</taxon>
        <taxon>Actinomycetes</taxon>
        <taxon>Streptosporangiales</taxon>
        <taxon>Streptosporangiaceae</taxon>
        <taxon>Microbispora</taxon>
    </lineage>
</organism>
<accession>A0A5N6C6L7</accession>
<dbReference type="Gene3D" id="3.40.50.720">
    <property type="entry name" value="NAD(P)-binding Rossmann-like Domain"/>
    <property type="match status" value="1"/>
</dbReference>
<dbReference type="GO" id="GO:0016020">
    <property type="term" value="C:membrane"/>
    <property type="evidence" value="ECO:0007669"/>
    <property type="project" value="TreeGrafter"/>
</dbReference>
<dbReference type="RefSeq" id="WP_139572504.1">
    <property type="nucleotide sequence ID" value="NZ_VDMA02000001.1"/>
</dbReference>
<dbReference type="InterPro" id="IPR057326">
    <property type="entry name" value="KR_dom"/>
</dbReference>
<comment type="similarity">
    <text evidence="1 3">Belongs to the short-chain dehydrogenases/reductases (SDR) family.</text>
</comment>
<dbReference type="AlphaFoldDB" id="A0A5N6C6L7"/>
<name>A0A5N6C6L7_9ACTN</name>
<keyword evidence="6" id="KW-1185">Reference proteome</keyword>
<dbReference type="FunFam" id="3.40.50.720:FF:000047">
    <property type="entry name" value="NADP-dependent L-serine/L-allo-threonine dehydrogenase"/>
    <property type="match status" value="1"/>
</dbReference>
<dbReference type="EMBL" id="VDMA02000001">
    <property type="protein sequence ID" value="KAB8187983.1"/>
    <property type="molecule type" value="Genomic_DNA"/>
</dbReference>
<evidence type="ECO:0000259" key="4">
    <source>
        <dbReference type="SMART" id="SM00822"/>
    </source>
</evidence>
<sequence>MGIVHDQPLDGAVALVTGASSGIGAATACRLAREGAAVALVARRRDRLDRVAGDIAMLGGEAVGLEADITEPERAEDVVQDTLDRFGRLDILVNNAGIMLLNSALHTTVQEWDRMISLNVAALLHVTHAAIPHLIYAASTSPRQVADLVNVSSTAGRVARPGSSVYGLTKSGLNAFTESLRQELLSERVRVSVVEPGTVDTELVNHLSDTVRDAARRRIDGIEALLAEDVADAIGYIVTRDRRIAINELLIRAGDQTW</sequence>
<dbReference type="PRINTS" id="PR00081">
    <property type="entry name" value="GDHRDH"/>
</dbReference>